<dbReference type="Pfam" id="PF13519">
    <property type="entry name" value="VWA_2"/>
    <property type="match status" value="1"/>
</dbReference>
<dbReference type="SMART" id="SM00327">
    <property type="entry name" value="VWA"/>
    <property type="match status" value="1"/>
</dbReference>
<dbReference type="InterPro" id="IPR000523">
    <property type="entry name" value="Mg_chelatse_chII-like_cat_dom"/>
</dbReference>
<dbReference type="GO" id="GO:0005524">
    <property type="term" value="F:ATP binding"/>
    <property type="evidence" value="ECO:0007669"/>
    <property type="project" value="UniProtKB-KW"/>
</dbReference>
<dbReference type="Gene3D" id="1.10.8.80">
    <property type="entry name" value="Magnesium chelatase subunit I, C-Terminal domain"/>
    <property type="match status" value="1"/>
</dbReference>
<comment type="similarity">
    <text evidence="1">Belongs to the Mg-chelatase subunits D/I family.</text>
</comment>
<dbReference type="InterPro" id="IPR036465">
    <property type="entry name" value="vWFA_dom_sf"/>
</dbReference>
<evidence type="ECO:0000313" key="7">
    <source>
        <dbReference type="Proteomes" id="UP000276588"/>
    </source>
</evidence>
<feature type="compositionally biased region" description="Acidic residues" evidence="4">
    <location>
        <begin position="389"/>
        <end position="405"/>
    </location>
</feature>
<accession>A0A3A6Q2R9</accession>
<keyword evidence="3" id="KW-0067">ATP-binding</keyword>
<dbReference type="PANTHER" id="PTHR35023">
    <property type="entry name" value="CHELATASE-RELATED"/>
    <property type="match status" value="1"/>
</dbReference>
<evidence type="ECO:0000256" key="3">
    <source>
        <dbReference type="ARBA" id="ARBA00022840"/>
    </source>
</evidence>
<dbReference type="InterPro" id="IPR052989">
    <property type="entry name" value="Mg-chelatase_DI-like"/>
</dbReference>
<evidence type="ECO:0000313" key="6">
    <source>
        <dbReference type="EMBL" id="RJX43488.1"/>
    </source>
</evidence>
<dbReference type="PANTHER" id="PTHR35023:SF1">
    <property type="entry name" value="MG-PROTOPORPHYRIN IX CHELATASE"/>
    <property type="match status" value="1"/>
</dbReference>
<feature type="compositionally biased region" description="Acidic residues" evidence="4">
    <location>
        <begin position="370"/>
        <end position="382"/>
    </location>
</feature>
<evidence type="ECO:0000259" key="5">
    <source>
        <dbReference type="PROSITE" id="PS50234"/>
    </source>
</evidence>
<sequence length="731" mass="76181">MVADPASKKLSSVPFPAIVGQQELKRVLLLAATHDDLSGAVITGEKGTAKSTAVRALVDLLPEQQAVADCPYGCDPDDPASQCEDCRARERDDLPVETRQVPLVTLPLGATRDRVVGTLSVEDAMAGDAEFDPGLLAAANRGILYVDEINLLDDHLVDVLLDAAASGVNTVERDGISVSHPAEFTLIGTMNPEEGDLRPQLRDRFDLQATVTGCQELDDRVEIIDRALAEGDDSVTHAEEVADLRESLRVARDAVASVSLPAEFKESIAELCTDAEVDGHRADIATARAAIALAALDGRPKVIESDVQEAARYTLPHRLQSQPFEEPPDPEELLDDHFDDDDNGSEEDAENTADGDDDESSDGDSKSSADENEDAGESDDGNESGRDAEGDDDAGNDTDSAGEDDTGNKSPPSGEADGEHDSRQSGHAEERGGSDDGDEPNPDKSDDETEGTPLMPGQQRAGVGDAAAPDIDDAVTEADTETPDEASGQRGHQQQAGGRGTRVRTEPATGEAPVDAAASVRTAASRGHNRVTNDDLQQSVREREQAATIVFAVDASASMTPAMKAAKGVVLELLRDAYEQRDEVAFVAFGGDDAEVLLPPTRSVSLAARHLKSLPTGDRTPLPAGLSTAATVLDDADSPLGVAVIITDGRANVADGSPTQATRRAAEQLAGVAAAVVVVAAGDDARGLIPTIVEVAGAETVPLAELSPHVVATAVAQAQQAGDSGPSPPES</sequence>
<comment type="caution">
    <text evidence="6">The sequence shown here is derived from an EMBL/GenBank/DDBJ whole genome shotgun (WGS) entry which is preliminary data.</text>
</comment>
<feature type="region of interest" description="Disordered" evidence="4">
    <location>
        <begin position="315"/>
        <end position="540"/>
    </location>
</feature>
<name>A0A3A6Q2R9_9EURY</name>
<protein>
    <submittedName>
        <fullName evidence="6">Magnesium chelatase</fullName>
    </submittedName>
</protein>
<dbReference type="CDD" id="cd00009">
    <property type="entry name" value="AAA"/>
    <property type="match status" value="1"/>
</dbReference>
<dbReference type="PROSITE" id="PS50234">
    <property type="entry name" value="VWFA"/>
    <property type="match status" value="1"/>
</dbReference>
<dbReference type="Proteomes" id="UP000276588">
    <property type="component" value="Unassembled WGS sequence"/>
</dbReference>
<evidence type="ECO:0000256" key="2">
    <source>
        <dbReference type="ARBA" id="ARBA00022741"/>
    </source>
</evidence>
<dbReference type="InterPro" id="IPR002035">
    <property type="entry name" value="VWF_A"/>
</dbReference>
<dbReference type="EMBL" id="QKNY01000008">
    <property type="protein sequence ID" value="RJX43488.1"/>
    <property type="molecule type" value="Genomic_DNA"/>
</dbReference>
<dbReference type="SUPFAM" id="SSF53300">
    <property type="entry name" value="vWA-like"/>
    <property type="match status" value="1"/>
</dbReference>
<evidence type="ECO:0000256" key="4">
    <source>
        <dbReference type="SAM" id="MobiDB-lite"/>
    </source>
</evidence>
<dbReference type="Pfam" id="PF17863">
    <property type="entry name" value="AAA_lid_2"/>
    <property type="match status" value="1"/>
</dbReference>
<dbReference type="Gene3D" id="3.40.50.300">
    <property type="entry name" value="P-loop containing nucleotide triphosphate hydrolases"/>
    <property type="match status" value="1"/>
</dbReference>
<proteinExistence type="inferred from homology"/>
<gene>
    <name evidence="6" type="ORF">DM826_06040</name>
</gene>
<dbReference type="AlphaFoldDB" id="A0A3A6Q2R9"/>
<dbReference type="Pfam" id="PF01078">
    <property type="entry name" value="Mg_chelatase"/>
    <property type="match status" value="1"/>
</dbReference>
<dbReference type="InterPro" id="IPR027417">
    <property type="entry name" value="P-loop_NTPase"/>
</dbReference>
<dbReference type="RefSeq" id="WP_120102506.1">
    <property type="nucleotide sequence ID" value="NZ_QKNY01000008.1"/>
</dbReference>
<dbReference type="InterPro" id="IPR041628">
    <property type="entry name" value="ChlI/MoxR_AAA_lid"/>
</dbReference>
<dbReference type="SUPFAM" id="SSF52540">
    <property type="entry name" value="P-loop containing nucleoside triphosphate hydrolases"/>
    <property type="match status" value="1"/>
</dbReference>
<dbReference type="OrthoDB" id="25914at2157"/>
<reference evidence="6 7" key="1">
    <citation type="submission" date="2018-06" db="EMBL/GenBank/DDBJ databases">
        <title>Halonotius sp. F13-13 a new haloarchaeeon isolated from a solar saltern from Isla Cristina, Huelva, Spain.</title>
        <authorList>
            <person name="Duran-Viseras A."/>
            <person name="Sanchez-Porro C."/>
            <person name="Ventosa A."/>
        </authorList>
    </citation>
    <scope>NUCLEOTIDE SEQUENCE [LARGE SCALE GENOMIC DNA]</scope>
    <source>
        <strain evidence="6 7">F13-13</strain>
    </source>
</reference>
<feature type="compositionally biased region" description="Acidic residues" evidence="4">
    <location>
        <begin position="470"/>
        <end position="484"/>
    </location>
</feature>
<keyword evidence="7" id="KW-1185">Reference proteome</keyword>
<evidence type="ECO:0000256" key="1">
    <source>
        <dbReference type="ARBA" id="ARBA00005799"/>
    </source>
</evidence>
<feature type="domain" description="VWFA" evidence="5">
    <location>
        <begin position="548"/>
        <end position="697"/>
    </location>
</feature>
<feature type="compositionally biased region" description="Basic and acidic residues" evidence="4">
    <location>
        <begin position="417"/>
        <end position="434"/>
    </location>
</feature>
<organism evidence="6 7">
    <name type="scientific">Halonotius aquaticus</name>
    <dbReference type="NCBI Taxonomy" id="2216978"/>
    <lineage>
        <taxon>Archaea</taxon>
        <taxon>Methanobacteriati</taxon>
        <taxon>Methanobacteriota</taxon>
        <taxon>Stenosarchaea group</taxon>
        <taxon>Halobacteria</taxon>
        <taxon>Halobacteriales</taxon>
        <taxon>Haloferacaceae</taxon>
        <taxon>Halonotius</taxon>
    </lineage>
</organism>
<dbReference type="Gene3D" id="3.40.50.410">
    <property type="entry name" value="von Willebrand factor, type A domain"/>
    <property type="match status" value="1"/>
</dbReference>
<feature type="compositionally biased region" description="Acidic residues" evidence="4">
    <location>
        <begin position="326"/>
        <end position="362"/>
    </location>
</feature>
<keyword evidence="2" id="KW-0547">Nucleotide-binding</keyword>
<feature type="compositionally biased region" description="Acidic residues" evidence="4">
    <location>
        <begin position="435"/>
        <end position="450"/>
    </location>
</feature>